<proteinExistence type="predicted"/>
<dbReference type="Proteomes" id="UP000003340">
    <property type="component" value="Unassembled WGS sequence"/>
</dbReference>
<evidence type="ECO:0000313" key="1">
    <source>
        <dbReference type="EMBL" id="EEG29005.1"/>
    </source>
</evidence>
<organism evidence="1 2">
    <name type="scientific">[Clostridium] methylpentosum DSM 5476</name>
    <dbReference type="NCBI Taxonomy" id="537013"/>
    <lineage>
        <taxon>Bacteria</taxon>
        <taxon>Bacillati</taxon>
        <taxon>Bacillota</taxon>
        <taxon>Clostridia</taxon>
        <taxon>Eubacteriales</taxon>
        <taxon>Oscillospiraceae</taxon>
        <taxon>Oscillospiraceae incertae sedis</taxon>
    </lineage>
</organism>
<protein>
    <submittedName>
        <fullName evidence="1">Uncharacterized protein</fullName>
    </submittedName>
</protein>
<reference evidence="1 2" key="1">
    <citation type="submission" date="2009-01" db="EMBL/GenBank/DDBJ databases">
        <authorList>
            <person name="Fulton L."/>
            <person name="Clifton S."/>
            <person name="Fulton B."/>
            <person name="Xu J."/>
            <person name="Minx P."/>
            <person name="Pepin K.H."/>
            <person name="Johnson M."/>
            <person name="Bhonagiri V."/>
            <person name="Nash W.E."/>
            <person name="Mardis E.R."/>
            <person name="Wilson R.K."/>
        </authorList>
    </citation>
    <scope>NUCLEOTIDE SEQUENCE [LARGE SCALE GENOMIC DNA]</scope>
    <source>
        <strain evidence="1 2">DSM 5476</strain>
    </source>
</reference>
<evidence type="ECO:0000313" key="2">
    <source>
        <dbReference type="Proteomes" id="UP000003340"/>
    </source>
</evidence>
<dbReference type="AlphaFoldDB" id="C0EHS5"/>
<dbReference type="STRING" id="537013.CLOSTMETH_03420"/>
<accession>C0EHS5</accession>
<dbReference type="EMBL" id="ACEC01000119">
    <property type="protein sequence ID" value="EEG29005.1"/>
    <property type="molecule type" value="Genomic_DNA"/>
</dbReference>
<keyword evidence="2" id="KW-1185">Reference proteome</keyword>
<comment type="caution">
    <text evidence="1">The sequence shown here is derived from an EMBL/GenBank/DDBJ whole genome shotgun (WGS) entry which is preliminary data.</text>
</comment>
<reference evidence="1 2" key="2">
    <citation type="submission" date="2009-02" db="EMBL/GenBank/DDBJ databases">
        <title>Draft genome sequence of Clostridium methylpentosum (DSM 5476).</title>
        <authorList>
            <person name="Sudarsanam P."/>
            <person name="Ley R."/>
            <person name="Guruge J."/>
            <person name="Turnbaugh P.J."/>
            <person name="Mahowald M."/>
            <person name="Liep D."/>
            <person name="Gordon J."/>
        </authorList>
    </citation>
    <scope>NUCLEOTIDE SEQUENCE [LARGE SCALE GENOMIC DNA]</scope>
    <source>
        <strain evidence="1 2">DSM 5476</strain>
    </source>
</reference>
<gene>
    <name evidence="1" type="ORF">CLOSTMETH_03420</name>
</gene>
<name>C0EHS5_9FIRM</name>
<dbReference type="HOGENOM" id="CLU_2952215_0_0_9"/>
<sequence length="59" mass="6483">MLHQGSDLFAVVSTQNNSLGEAALGGLQARSRLGQPQRLVSLRFTEMVRTCKWIKRAPG</sequence>